<feature type="region of interest" description="Disordered" evidence="1">
    <location>
        <begin position="654"/>
        <end position="681"/>
    </location>
</feature>
<dbReference type="PANTHER" id="PTHR34819">
    <property type="entry name" value="LARGE CYSTEINE-RICH PERIPLASMIC PROTEIN OMCB"/>
    <property type="match status" value="1"/>
</dbReference>
<dbReference type="EMBL" id="JADEWZ010000038">
    <property type="protein sequence ID" value="MBE9118130.1"/>
    <property type="molecule type" value="Genomic_DNA"/>
</dbReference>
<keyword evidence="5" id="KW-1185">Reference proteome</keyword>
<dbReference type="SUPFAM" id="SSF63825">
    <property type="entry name" value="YWTD domain"/>
    <property type="match status" value="1"/>
</dbReference>
<evidence type="ECO:0000313" key="5">
    <source>
        <dbReference type="Proteomes" id="UP000654482"/>
    </source>
</evidence>
<dbReference type="InterPro" id="IPR054215">
    <property type="entry name" value="DUF6923"/>
</dbReference>
<feature type="compositionally biased region" description="Low complexity" evidence="1">
    <location>
        <begin position="787"/>
        <end position="811"/>
    </location>
</feature>
<name>A0A8J7DZH2_9CYAN</name>
<reference evidence="4" key="1">
    <citation type="submission" date="2020-10" db="EMBL/GenBank/DDBJ databases">
        <authorList>
            <person name="Castelo-Branco R."/>
            <person name="Eusebio N."/>
            <person name="Adriana R."/>
            <person name="Vieira A."/>
            <person name="Brugerolle De Fraissinette N."/>
            <person name="Rezende De Castro R."/>
            <person name="Schneider M.P."/>
            <person name="Vasconcelos V."/>
            <person name="Leao P.N."/>
        </authorList>
    </citation>
    <scope>NUCLEOTIDE SEQUENCE</scope>
    <source>
        <strain evidence="4">LEGE 07157</strain>
    </source>
</reference>
<dbReference type="Pfam" id="PF01345">
    <property type="entry name" value="DUF11"/>
    <property type="match status" value="6"/>
</dbReference>
<organism evidence="4 5">
    <name type="scientific">Lusitaniella coriacea LEGE 07157</name>
    <dbReference type="NCBI Taxonomy" id="945747"/>
    <lineage>
        <taxon>Bacteria</taxon>
        <taxon>Bacillati</taxon>
        <taxon>Cyanobacteriota</taxon>
        <taxon>Cyanophyceae</taxon>
        <taxon>Spirulinales</taxon>
        <taxon>Lusitaniellaceae</taxon>
        <taxon>Lusitaniella</taxon>
    </lineage>
</organism>
<dbReference type="Proteomes" id="UP000654482">
    <property type="component" value="Unassembled WGS sequence"/>
</dbReference>
<evidence type="ECO:0000313" key="4">
    <source>
        <dbReference type="EMBL" id="MBE9118130.1"/>
    </source>
</evidence>
<dbReference type="InterPro" id="IPR051172">
    <property type="entry name" value="Chlamydia_OmcB"/>
</dbReference>
<dbReference type="InterPro" id="IPR001434">
    <property type="entry name" value="OmcB-like_DUF11"/>
</dbReference>
<proteinExistence type="predicted"/>
<feature type="domain" description="DUF11" evidence="2">
    <location>
        <begin position="696"/>
        <end position="805"/>
    </location>
</feature>
<feature type="domain" description="DUF11" evidence="2">
    <location>
        <begin position="446"/>
        <end position="554"/>
    </location>
</feature>
<dbReference type="PANTHER" id="PTHR34819:SF3">
    <property type="entry name" value="CELL SURFACE PROTEIN"/>
    <property type="match status" value="1"/>
</dbReference>
<accession>A0A8J7DZH2</accession>
<sequence>MSNHQHSMSNIQPSNPKIKPLWGGLLGSLALWTASTSYLPPVQAAPFICDGTLYISQAAGDTAPTGLFDVITTINPFGLAARGGADTRYNAMGFRIQDGFIYGIDPGTTPNPEEGGEVFRIDDTGVPVSIGTPPAVQALQAAGDRFIAGDVDTNTGLYYIYSPRDVAPANVASGRIVVLDVTTSPPTVVRQGVLTGAPRFADIAFNPVDGRFYGFDVAAGRIRFFDPNFADGNNTIPVSDVPVGPGTPGTQLGAAFFDASGNFFGYQNSGNLYSVNLATGRFRNLGGAPEVSQNDGAGCPILPLFEKVVEPSSVPLGGTATYRYRVINNTAFSLSNLTFNDIMDGGRTFTAVNSNPLGGTVSGVGTNALTITNLTIPARTTAEITVSVQMPAVQPNPPQLLNQATISGNPPDLIPINATSTDPSVTQFPVPTTVTVQPNPGPAEVTIAKTGPTNLPAPGQATYTITATNQSTTNTAINVVVRDTIATGATFVSASDGGTFAGGDVTWPAFNIPPSGSVTRTVTVELPTDGSFTNTSNVTSDNDVDPGNNGANFTTTVPAAGGNADVVTTKSGPTLLAAPGQASYTVTVTNNGPDTATNVVISDTLTPATLAAGVTFVGASDGGTFNAGTVTWPAISIPNGSTVTRTVTYNLPTAPGNFTNAASNTSDTTDPTPGNNDGTSPDATVTTVIPAAGPADVEIQKTGPANLPSPGQASYTITATNNGPNSATDVVISDNLATGATFVGASDGGTFAGGVVTWPAVNIASIAPDNSVTRTVIVNLPSNGAFTNTSTSTSSSTDPTPGNNGNANPNGSVTTTVPNEPDLAIRKDQTGSYVTGQAAQYLITVSNAGTSPTDGSTVTVTDTLPGDLTPNGAPTGTGWTCNVTGQTITCTRTDVLAGGQSYPQITVPVTVNAAAGSNITNTSTVGGGGDNNPDNNSDPENVIVIGPGDPDLNITKDIDPTTPLVAGGTGNFILTVTNVGPAATAGQVNITDNLPVGLTLNGAATGTGWNCTAVGRTVSCNRNDALLAGTSYPPITIPVRVTAAAGAQITNNASVSGGGDPNIFNNGSTETATIGAGAGGGQIGLVKGVSQPVANGDGTFDIVYTLLVRNFSAVALNNAQVADNLFGDTSSTFNGATSFQVIATPTVTGSLTQGNAGFTGMGNLLSGTETLPAGQSATITLRVRVNPGTNAGPYNNQATATATDPNGNPVSDLSTNNVDTNGDGTPDLNPDPNANGNPGDDSVPTPVTFPIAGGPNLRLVKRITGVTRNGQTLPGVDFGSFVDTTDDNDDEVLNAAGISPIGVPALGEDNPLQSDDVVEYTIYYLSDGNSAVTNARVCDIIRPNTTFVSNSFSGTSGILLRQGTTDAPQTNAADSDRGQFFSPLAPVNSVIPPCPDTNNPDGVVFVNLGDVLNSGTTQSGFVRFRIRLD</sequence>
<feature type="domain" description="DUF6923" evidence="3">
    <location>
        <begin position="54"/>
        <end position="300"/>
    </location>
</feature>
<evidence type="ECO:0000259" key="3">
    <source>
        <dbReference type="Pfam" id="PF21959"/>
    </source>
</evidence>
<feature type="domain" description="DUF11" evidence="2">
    <location>
        <begin position="306"/>
        <end position="420"/>
    </location>
</feature>
<feature type="domain" description="DUF11" evidence="2">
    <location>
        <begin position="574"/>
        <end position="679"/>
    </location>
</feature>
<comment type="caution">
    <text evidence="4">The sequence shown here is derived from an EMBL/GenBank/DDBJ whole genome shotgun (WGS) entry which is preliminary data.</text>
</comment>
<feature type="domain" description="DUF11" evidence="2">
    <location>
        <begin position="951"/>
        <end position="1071"/>
    </location>
</feature>
<feature type="compositionally biased region" description="Low complexity" evidence="1">
    <location>
        <begin position="1226"/>
        <end position="1241"/>
    </location>
</feature>
<feature type="region of interest" description="Disordered" evidence="1">
    <location>
        <begin position="782"/>
        <end position="819"/>
    </location>
</feature>
<gene>
    <name evidence="4" type="ORF">IQ249_19740</name>
</gene>
<dbReference type="Pfam" id="PF21959">
    <property type="entry name" value="DUF6923"/>
    <property type="match status" value="1"/>
</dbReference>
<feature type="compositionally biased region" description="Polar residues" evidence="1">
    <location>
        <begin position="1188"/>
        <end position="1223"/>
    </location>
</feature>
<dbReference type="NCBIfam" id="TIGR01451">
    <property type="entry name" value="B_ant_repeat"/>
    <property type="match status" value="4"/>
</dbReference>
<evidence type="ECO:0000256" key="1">
    <source>
        <dbReference type="SAM" id="MobiDB-lite"/>
    </source>
</evidence>
<protein>
    <submittedName>
        <fullName evidence="4">DUF11 domain-containing protein</fullName>
    </submittedName>
</protein>
<dbReference type="Gene3D" id="2.60.40.740">
    <property type="match status" value="1"/>
</dbReference>
<dbReference type="InterPro" id="IPR047589">
    <property type="entry name" value="DUF11_rpt"/>
</dbReference>
<dbReference type="RefSeq" id="WP_194031218.1">
    <property type="nucleotide sequence ID" value="NZ_JADEWZ010000038.1"/>
</dbReference>
<evidence type="ECO:0000259" key="2">
    <source>
        <dbReference type="Pfam" id="PF01345"/>
    </source>
</evidence>
<feature type="domain" description="DUF11" evidence="2">
    <location>
        <begin position="822"/>
        <end position="938"/>
    </location>
</feature>
<feature type="region of interest" description="Disordered" evidence="1">
    <location>
        <begin position="1188"/>
        <end position="1246"/>
    </location>
</feature>